<accession>A0A498I9J9</accession>
<dbReference type="PANTHER" id="PTHR33985">
    <property type="entry name" value="OS02G0491300 PROTEIN-RELATED"/>
    <property type="match status" value="1"/>
</dbReference>
<dbReference type="Proteomes" id="UP000290289">
    <property type="component" value="Chromosome 13"/>
</dbReference>
<name>A0A498I9J9_MALDO</name>
<gene>
    <name evidence="1" type="ORF">DVH24_006954</name>
</gene>
<sequence>MKASFGHGSKVKTLLLCHPLIVTSLPRSTRRFASLNQVKVTEWDVYNNGQLIVHRVENFFDLAFQNLKVSIV</sequence>
<protein>
    <recommendedName>
        <fullName evidence="3">FAS1 domain-containing protein</fullName>
    </recommendedName>
</protein>
<keyword evidence="2" id="KW-1185">Reference proteome</keyword>
<evidence type="ECO:0000313" key="1">
    <source>
        <dbReference type="EMBL" id="RXH78884.1"/>
    </source>
</evidence>
<evidence type="ECO:0000313" key="2">
    <source>
        <dbReference type="Proteomes" id="UP000290289"/>
    </source>
</evidence>
<evidence type="ECO:0008006" key="3">
    <source>
        <dbReference type="Google" id="ProtNLM"/>
    </source>
</evidence>
<reference evidence="1 2" key="1">
    <citation type="submission" date="2018-10" db="EMBL/GenBank/DDBJ databases">
        <title>A high-quality apple genome assembly.</title>
        <authorList>
            <person name="Hu J."/>
        </authorList>
    </citation>
    <scope>NUCLEOTIDE SEQUENCE [LARGE SCALE GENOMIC DNA]</scope>
    <source>
        <strain evidence="2">cv. HFTH1</strain>
        <tissue evidence="1">Young leaf</tissue>
    </source>
</reference>
<comment type="caution">
    <text evidence="1">The sequence shown here is derived from an EMBL/GenBank/DDBJ whole genome shotgun (WGS) entry which is preliminary data.</text>
</comment>
<organism evidence="1 2">
    <name type="scientific">Malus domestica</name>
    <name type="common">Apple</name>
    <name type="synonym">Pyrus malus</name>
    <dbReference type="NCBI Taxonomy" id="3750"/>
    <lineage>
        <taxon>Eukaryota</taxon>
        <taxon>Viridiplantae</taxon>
        <taxon>Streptophyta</taxon>
        <taxon>Embryophyta</taxon>
        <taxon>Tracheophyta</taxon>
        <taxon>Spermatophyta</taxon>
        <taxon>Magnoliopsida</taxon>
        <taxon>eudicotyledons</taxon>
        <taxon>Gunneridae</taxon>
        <taxon>Pentapetalae</taxon>
        <taxon>rosids</taxon>
        <taxon>fabids</taxon>
        <taxon>Rosales</taxon>
        <taxon>Rosaceae</taxon>
        <taxon>Amygdaloideae</taxon>
        <taxon>Maleae</taxon>
        <taxon>Malus</taxon>
    </lineage>
</organism>
<dbReference type="EMBL" id="RDQH01000339">
    <property type="protein sequence ID" value="RXH78884.1"/>
    <property type="molecule type" value="Genomic_DNA"/>
</dbReference>
<dbReference type="AlphaFoldDB" id="A0A498I9J9"/>
<dbReference type="PANTHER" id="PTHR33985:SF29">
    <property type="entry name" value="FAS1 DOMAIN-CONTAINING PROTEIN"/>
    <property type="match status" value="1"/>
</dbReference>
<proteinExistence type="predicted"/>
<dbReference type="InterPro" id="IPR052806">
    <property type="entry name" value="Fasciclin-like_AGP"/>
</dbReference>